<dbReference type="PANTHER" id="PTHR12154">
    <property type="entry name" value="GLYCOSYL TRANSFERASE-RELATED"/>
    <property type="match status" value="1"/>
</dbReference>
<evidence type="ECO:0000313" key="6">
    <source>
        <dbReference type="EMBL" id="TNM36344.1"/>
    </source>
</evidence>
<sequence length="149" mass="17306">MRVLLVSSSGGHLAQLMCLRPWWEKHDRHWVTFDTADAVAKLEGEDVTWAHHPTTRNLLNLARNSVQARRVLRQHDPDVVVSTGAAVAVPYFWLRHRRHTSTIYLEVYDRIETRTLTGKLCRPAADLFLVQWPEQQRLYRSSILLGGLW</sequence>
<dbReference type="GO" id="GO:0006488">
    <property type="term" value="P:dolichol-linked oligosaccharide biosynthetic process"/>
    <property type="evidence" value="ECO:0007669"/>
    <property type="project" value="InterPro"/>
</dbReference>
<dbReference type="RefSeq" id="WP_139624530.1">
    <property type="nucleotide sequence ID" value="NZ_VDMP01000027.1"/>
</dbReference>
<evidence type="ECO:0000256" key="1">
    <source>
        <dbReference type="ARBA" id="ARBA00004389"/>
    </source>
</evidence>
<accession>A0A5C4VKE4</accession>
<evidence type="ECO:0000256" key="3">
    <source>
        <dbReference type="ARBA" id="ARBA00022824"/>
    </source>
</evidence>
<dbReference type="OrthoDB" id="555447at2"/>
<comment type="subcellular location">
    <subcellularLocation>
        <location evidence="1">Endoplasmic reticulum membrane</location>
        <topology evidence="1">Single-pass membrane protein</topology>
    </subcellularLocation>
</comment>
<keyword evidence="2" id="KW-0812">Transmembrane</keyword>
<name>A0A5C4VKE4_9ACTN</name>
<organism evidence="6 7">
    <name type="scientific">Nocardioides albidus</name>
    <dbReference type="NCBI Taxonomy" id="1517589"/>
    <lineage>
        <taxon>Bacteria</taxon>
        <taxon>Bacillati</taxon>
        <taxon>Actinomycetota</taxon>
        <taxon>Actinomycetes</taxon>
        <taxon>Propionibacteriales</taxon>
        <taxon>Nocardioidaceae</taxon>
        <taxon>Nocardioides</taxon>
    </lineage>
</organism>
<protein>
    <submittedName>
        <fullName evidence="6">UDP-N-acetylglucosamine--LPS N-acetylglucosamine transferase</fullName>
    </submittedName>
</protein>
<evidence type="ECO:0000256" key="5">
    <source>
        <dbReference type="ARBA" id="ARBA00023136"/>
    </source>
</evidence>
<dbReference type="EMBL" id="VDMP01000027">
    <property type="protein sequence ID" value="TNM36344.1"/>
    <property type="molecule type" value="Genomic_DNA"/>
</dbReference>
<dbReference type="PANTHER" id="PTHR12154:SF4">
    <property type="entry name" value="UDP-N-ACETYLGLUCOSAMINE TRANSFERASE SUBUNIT ALG14 HOMOLOG"/>
    <property type="match status" value="1"/>
</dbReference>
<reference evidence="6 7" key="1">
    <citation type="journal article" date="2016" name="Int. J. Syst. Evol. Microbiol.">
        <title>Nocardioides albidus sp. nov., an actinobacterium isolated from garden soil.</title>
        <authorList>
            <person name="Singh H."/>
            <person name="Du J."/>
            <person name="Trinh H."/>
            <person name="Won K."/>
            <person name="Yang J.E."/>
            <person name="Yin C."/>
            <person name="Kook M."/>
            <person name="Yi T.H."/>
        </authorList>
    </citation>
    <scope>NUCLEOTIDE SEQUENCE [LARGE SCALE GENOMIC DNA]</scope>
    <source>
        <strain evidence="6 7">CCTCC AB 2015297</strain>
    </source>
</reference>
<dbReference type="Gene3D" id="3.40.50.2000">
    <property type="entry name" value="Glycogen Phosphorylase B"/>
    <property type="match status" value="1"/>
</dbReference>
<evidence type="ECO:0000256" key="4">
    <source>
        <dbReference type="ARBA" id="ARBA00022989"/>
    </source>
</evidence>
<proteinExistence type="predicted"/>
<keyword evidence="4" id="KW-1133">Transmembrane helix</keyword>
<gene>
    <name evidence="6" type="ORF">FHP29_19510</name>
</gene>
<evidence type="ECO:0000313" key="7">
    <source>
        <dbReference type="Proteomes" id="UP000313231"/>
    </source>
</evidence>
<evidence type="ECO:0000256" key="2">
    <source>
        <dbReference type="ARBA" id="ARBA00022692"/>
    </source>
</evidence>
<dbReference type="AlphaFoldDB" id="A0A5C4VKE4"/>
<keyword evidence="5" id="KW-0472">Membrane</keyword>
<keyword evidence="7" id="KW-1185">Reference proteome</keyword>
<keyword evidence="3" id="KW-0256">Endoplasmic reticulum</keyword>
<dbReference type="SUPFAM" id="SSF53756">
    <property type="entry name" value="UDP-Glycosyltransferase/glycogen phosphorylase"/>
    <property type="match status" value="1"/>
</dbReference>
<keyword evidence="6" id="KW-0808">Transferase</keyword>
<dbReference type="InterPro" id="IPR013969">
    <property type="entry name" value="Oligosacch_biosynth_Alg14"/>
</dbReference>
<dbReference type="GO" id="GO:0004577">
    <property type="term" value="F:N-acetylglucosaminyldiphosphodolichol N-acetylglucosaminyltransferase activity"/>
    <property type="evidence" value="ECO:0007669"/>
    <property type="project" value="TreeGrafter"/>
</dbReference>
<comment type="caution">
    <text evidence="6">The sequence shown here is derived from an EMBL/GenBank/DDBJ whole genome shotgun (WGS) entry which is preliminary data.</text>
</comment>
<dbReference type="Proteomes" id="UP000313231">
    <property type="component" value="Unassembled WGS sequence"/>
</dbReference>
<dbReference type="Pfam" id="PF08660">
    <property type="entry name" value="Alg14"/>
    <property type="match status" value="1"/>
</dbReference>